<comment type="catalytic activity">
    <reaction evidence="10">
        <text>2-methylpropanoyl-CoA + oxidized [electron-transfer flavoprotein] + H(+) = 2-methylpropenoyl-CoA + reduced [electron-transfer flavoprotein]</text>
        <dbReference type="Rhea" id="RHEA:44180"/>
        <dbReference type="Rhea" id="RHEA-COMP:10685"/>
        <dbReference type="Rhea" id="RHEA-COMP:10686"/>
        <dbReference type="ChEBI" id="CHEBI:15378"/>
        <dbReference type="ChEBI" id="CHEBI:57338"/>
        <dbReference type="ChEBI" id="CHEBI:57692"/>
        <dbReference type="ChEBI" id="CHEBI:58307"/>
        <dbReference type="ChEBI" id="CHEBI:62500"/>
        <dbReference type="EC" id="1.3.8.5"/>
    </reaction>
    <physiologicalReaction direction="left-to-right" evidence="10">
        <dbReference type="Rhea" id="RHEA:44181"/>
    </physiologicalReaction>
</comment>
<dbReference type="Gene3D" id="1.20.140.10">
    <property type="entry name" value="Butyryl-CoA Dehydrogenase, subunit A, domain 3"/>
    <property type="match status" value="1"/>
</dbReference>
<dbReference type="PANTHER" id="PTHR43884:SF12">
    <property type="entry name" value="ISOVALERYL-COA DEHYDROGENASE, MITOCHONDRIAL-RELATED"/>
    <property type="match status" value="1"/>
</dbReference>
<dbReference type="OMA" id="CFITNSG"/>
<dbReference type="PROSITE" id="PS00073">
    <property type="entry name" value="ACYL_COA_DH_2"/>
    <property type="match status" value="1"/>
</dbReference>
<dbReference type="OrthoDB" id="9988775at2759"/>
<evidence type="ECO:0000256" key="3">
    <source>
        <dbReference type="ARBA" id="ARBA00009347"/>
    </source>
</evidence>
<evidence type="ECO:0000259" key="16">
    <source>
        <dbReference type="Pfam" id="PF02770"/>
    </source>
</evidence>
<reference evidence="18" key="2">
    <citation type="submission" date="2015-06" db="UniProtKB">
        <authorList>
            <consortium name="EnsemblMetazoa"/>
        </authorList>
    </citation>
    <scope>IDENTIFICATION</scope>
</reference>
<dbReference type="Pfam" id="PF02771">
    <property type="entry name" value="Acyl-CoA_dh_N"/>
    <property type="match status" value="1"/>
</dbReference>
<dbReference type="STRING" id="32264.T1K2G0"/>
<dbReference type="GO" id="GO:0008470">
    <property type="term" value="F:3-methylbutanoyl-CoA dehydrogenase activity"/>
    <property type="evidence" value="ECO:0007669"/>
    <property type="project" value="TreeGrafter"/>
</dbReference>
<dbReference type="InterPro" id="IPR036250">
    <property type="entry name" value="AcylCo_DH-like_C"/>
</dbReference>
<dbReference type="AlphaFoldDB" id="T1K2G0"/>
<dbReference type="InterPro" id="IPR009075">
    <property type="entry name" value="AcylCo_DH/oxidase_C"/>
</dbReference>
<dbReference type="FunFam" id="2.40.110.10:FF:000001">
    <property type="entry name" value="Acyl-CoA dehydrogenase, mitochondrial"/>
    <property type="match status" value="1"/>
</dbReference>
<feature type="domain" description="Acyl-CoA dehydrogenase/oxidase C-terminal" evidence="15">
    <location>
        <begin position="262"/>
        <end position="421"/>
    </location>
</feature>
<keyword evidence="4" id="KW-0101">Branched-chain amino acid catabolism</keyword>
<evidence type="ECO:0000256" key="5">
    <source>
        <dbReference type="ARBA" id="ARBA00022630"/>
    </source>
</evidence>
<name>T1K2G0_TETUR</name>
<evidence type="ECO:0000256" key="14">
    <source>
        <dbReference type="RuleBase" id="RU362125"/>
    </source>
</evidence>
<evidence type="ECO:0000256" key="7">
    <source>
        <dbReference type="ARBA" id="ARBA00023002"/>
    </source>
</evidence>
<evidence type="ECO:0000256" key="12">
    <source>
        <dbReference type="ARBA" id="ARBA00071686"/>
    </source>
</evidence>
<comment type="catalytic activity">
    <reaction evidence="8">
        <text>(2S)-2-methylbutanoyl-CoA + oxidized [electron-transfer flavoprotein] + H(+) = (2E)-2-methylbut-2-enoyl-CoA + reduced [electron-transfer flavoprotein]</text>
        <dbReference type="Rhea" id="RHEA:48256"/>
        <dbReference type="Rhea" id="RHEA-COMP:10685"/>
        <dbReference type="Rhea" id="RHEA-COMP:10686"/>
        <dbReference type="ChEBI" id="CHEBI:15378"/>
        <dbReference type="ChEBI" id="CHEBI:57337"/>
        <dbReference type="ChEBI" id="CHEBI:57692"/>
        <dbReference type="ChEBI" id="CHEBI:58307"/>
        <dbReference type="ChEBI" id="CHEBI:88166"/>
    </reaction>
    <physiologicalReaction direction="left-to-right" evidence="8">
        <dbReference type="Rhea" id="RHEA:48257"/>
    </physiologicalReaction>
</comment>
<dbReference type="PANTHER" id="PTHR43884">
    <property type="entry name" value="ACYL-COA DEHYDROGENASE"/>
    <property type="match status" value="1"/>
</dbReference>
<dbReference type="Gene3D" id="1.10.540.10">
    <property type="entry name" value="Acyl-CoA dehydrogenase/oxidase, N-terminal domain"/>
    <property type="match status" value="1"/>
</dbReference>
<dbReference type="InterPro" id="IPR006091">
    <property type="entry name" value="Acyl-CoA_Oxase/DH_mid-dom"/>
</dbReference>
<feature type="domain" description="Acyl-CoA oxidase/dehydrogenase middle" evidence="16">
    <location>
        <begin position="160"/>
        <end position="249"/>
    </location>
</feature>
<dbReference type="FunFam" id="1.10.540.10:FF:000007">
    <property type="entry name" value="Isovaleryl-CoA dehydrogenase, mitochondrial"/>
    <property type="match status" value="1"/>
</dbReference>
<proteinExistence type="inferred from homology"/>
<protein>
    <recommendedName>
        <fullName evidence="12">Isobutyryl-CoA dehydrogenase, mitochondrial</fullName>
    </recommendedName>
    <alternativeName>
        <fullName evidence="13">Acyl-CoA dehydrogenase family member 8</fullName>
    </alternativeName>
</protein>
<dbReference type="GO" id="GO:0050660">
    <property type="term" value="F:flavin adenine dinucleotide binding"/>
    <property type="evidence" value="ECO:0007669"/>
    <property type="project" value="InterPro"/>
</dbReference>
<feature type="domain" description="Acyl-CoA dehydrogenase/oxidase N-terminal" evidence="17">
    <location>
        <begin position="40"/>
        <end position="154"/>
    </location>
</feature>
<dbReference type="EnsemblMetazoa" id="tetur04g04890.1">
    <property type="protein sequence ID" value="tetur04g04890.1"/>
    <property type="gene ID" value="tetur04g04890"/>
</dbReference>
<evidence type="ECO:0000256" key="6">
    <source>
        <dbReference type="ARBA" id="ARBA00022827"/>
    </source>
</evidence>
<keyword evidence="6 14" id="KW-0274">FAD</keyword>
<comment type="similarity">
    <text evidence="3 14">Belongs to the acyl-CoA dehydrogenase family.</text>
</comment>
<dbReference type="Pfam" id="PF02770">
    <property type="entry name" value="Acyl-CoA_dh_M"/>
    <property type="match status" value="1"/>
</dbReference>
<dbReference type="Gene3D" id="2.40.110.10">
    <property type="entry name" value="Butyryl-CoA Dehydrogenase, subunit A, domain 2"/>
    <property type="match status" value="1"/>
</dbReference>
<dbReference type="InterPro" id="IPR046373">
    <property type="entry name" value="Acyl-CoA_Oxase/DH_mid-dom_sf"/>
</dbReference>
<comment type="pathway">
    <text evidence="2">Amino-acid degradation; L-valine degradation.</text>
</comment>
<evidence type="ECO:0000256" key="10">
    <source>
        <dbReference type="ARBA" id="ARBA00052552"/>
    </source>
</evidence>
<dbReference type="PROSITE" id="PS00072">
    <property type="entry name" value="ACYL_COA_DH_1"/>
    <property type="match status" value="1"/>
</dbReference>
<evidence type="ECO:0000313" key="18">
    <source>
        <dbReference type="EnsemblMetazoa" id="tetur04g04890.1"/>
    </source>
</evidence>
<evidence type="ECO:0000256" key="1">
    <source>
        <dbReference type="ARBA" id="ARBA00001974"/>
    </source>
</evidence>
<evidence type="ECO:0000256" key="4">
    <source>
        <dbReference type="ARBA" id="ARBA00022456"/>
    </source>
</evidence>
<reference evidence="19" key="1">
    <citation type="submission" date="2011-08" db="EMBL/GenBank/DDBJ databases">
        <authorList>
            <person name="Rombauts S."/>
        </authorList>
    </citation>
    <scope>NUCLEOTIDE SEQUENCE</scope>
    <source>
        <strain evidence="19">London</strain>
    </source>
</reference>
<comment type="function">
    <text evidence="11">Isobutyryl-CoA dehydrogenase which catalyzes the conversion of 2-methylpropanoyl-CoA to (2E)-2-methylpropenoyl-CoA in the valine catabolic pathway. To a lesser extent, also able to catalyze the oxidation of (2S)-2-methylbutanoyl-CoA.</text>
</comment>
<dbReference type="Pfam" id="PF00441">
    <property type="entry name" value="Acyl-CoA_dh_1"/>
    <property type="match status" value="1"/>
</dbReference>
<dbReference type="Proteomes" id="UP000015104">
    <property type="component" value="Unassembled WGS sequence"/>
</dbReference>
<dbReference type="GO" id="GO:0005739">
    <property type="term" value="C:mitochondrion"/>
    <property type="evidence" value="ECO:0007669"/>
    <property type="project" value="TreeGrafter"/>
</dbReference>
<accession>T1K2G0</accession>
<evidence type="ECO:0000313" key="19">
    <source>
        <dbReference type="Proteomes" id="UP000015104"/>
    </source>
</evidence>
<organism evidence="18 19">
    <name type="scientific">Tetranychus urticae</name>
    <name type="common">Two-spotted spider mite</name>
    <dbReference type="NCBI Taxonomy" id="32264"/>
    <lineage>
        <taxon>Eukaryota</taxon>
        <taxon>Metazoa</taxon>
        <taxon>Ecdysozoa</taxon>
        <taxon>Arthropoda</taxon>
        <taxon>Chelicerata</taxon>
        <taxon>Arachnida</taxon>
        <taxon>Acari</taxon>
        <taxon>Acariformes</taxon>
        <taxon>Trombidiformes</taxon>
        <taxon>Prostigmata</taxon>
        <taxon>Eleutherengona</taxon>
        <taxon>Raphignathae</taxon>
        <taxon>Tetranychoidea</taxon>
        <taxon>Tetranychidae</taxon>
        <taxon>Tetranychus</taxon>
    </lineage>
</organism>
<evidence type="ECO:0000256" key="11">
    <source>
        <dbReference type="ARBA" id="ARBA00055070"/>
    </source>
</evidence>
<evidence type="ECO:0000256" key="8">
    <source>
        <dbReference type="ARBA" id="ARBA00049552"/>
    </source>
</evidence>
<sequence>MLSRFSTGLQCLGRRLTSISSQRFSTDSISDHSSAINGLTPDQAELRSSVRKFLDKELPLDLVGKIDKDGHYPGFRDFFKKLGSMGLLGPTVSREYGGLDLTYLDHCIIMEEISRSSAALGLSYGAHTNLCINQIFVNGNEEQKAKYLPGLIDGSKIGSLAMSETGAGSDVVSMKTKAEKKGDYYVINGSKFWITNGAEADVVFLYARTSDKGITAFIIEKGMEGFSLGQQIDKLGMRGSPTTELLFQDLKVPEKNIVGGLNNGVYVLMSGLDKERLVLAAGPVGIMQMACELAFDYTHQRNQFGKPIGTFQILQAKMADMYVALSVSRAYVYNVARAITNYYARKDIDIKGPSPYTKDCAGVILYTGEAGTKVALDAVQLLGGNGYANEYHVGRLVRDAKLYEIGAGTSEIRRWLIGRELNKAYLGK</sequence>
<evidence type="ECO:0000256" key="13">
    <source>
        <dbReference type="ARBA" id="ARBA00076026"/>
    </source>
</evidence>
<keyword evidence="19" id="KW-1185">Reference proteome</keyword>
<dbReference type="FunFam" id="1.20.140.10:FF:000001">
    <property type="entry name" value="Acyl-CoA dehydrogenase"/>
    <property type="match status" value="1"/>
</dbReference>
<dbReference type="GO" id="GO:0003853">
    <property type="term" value="F:short-chain 2-methyl fatty acyl-CoA dehydrogenase activity"/>
    <property type="evidence" value="ECO:0007669"/>
    <property type="project" value="UniProtKB-EC"/>
</dbReference>
<dbReference type="HOGENOM" id="CLU_018204_0_1_1"/>
<keyword evidence="5 14" id="KW-0285">Flavoprotein</keyword>
<dbReference type="eggNOG" id="KOG0141">
    <property type="taxonomic scope" value="Eukaryota"/>
</dbReference>
<comment type="cofactor">
    <cofactor evidence="1 14">
        <name>FAD</name>
        <dbReference type="ChEBI" id="CHEBI:57692"/>
    </cofactor>
</comment>
<comment type="catalytic activity">
    <reaction evidence="9">
        <text>propanoyl-CoA + oxidized [electron-transfer flavoprotein] + H(+) = acryloyl-CoA + reduced [electron-transfer flavoprotein]</text>
        <dbReference type="Rhea" id="RHEA:31287"/>
        <dbReference type="Rhea" id="RHEA-COMP:10685"/>
        <dbReference type="Rhea" id="RHEA-COMP:10686"/>
        <dbReference type="ChEBI" id="CHEBI:15378"/>
        <dbReference type="ChEBI" id="CHEBI:57367"/>
        <dbReference type="ChEBI" id="CHEBI:57392"/>
        <dbReference type="ChEBI" id="CHEBI:57692"/>
        <dbReference type="ChEBI" id="CHEBI:58307"/>
    </reaction>
    <physiologicalReaction direction="left-to-right" evidence="9">
        <dbReference type="Rhea" id="RHEA:31288"/>
    </physiologicalReaction>
</comment>
<dbReference type="InterPro" id="IPR006089">
    <property type="entry name" value="Acyl-CoA_DH_CS"/>
</dbReference>
<evidence type="ECO:0000256" key="2">
    <source>
        <dbReference type="ARBA" id="ARBA00005109"/>
    </source>
</evidence>
<dbReference type="InterPro" id="IPR037069">
    <property type="entry name" value="AcylCoA_DH/ox_N_sf"/>
</dbReference>
<dbReference type="SUPFAM" id="SSF47203">
    <property type="entry name" value="Acyl-CoA dehydrogenase C-terminal domain-like"/>
    <property type="match status" value="1"/>
</dbReference>
<dbReference type="KEGG" id="tut:107360050"/>
<dbReference type="InterPro" id="IPR013786">
    <property type="entry name" value="AcylCoA_DH/ox_N"/>
</dbReference>
<keyword evidence="7 14" id="KW-0560">Oxidoreductase</keyword>
<evidence type="ECO:0000259" key="15">
    <source>
        <dbReference type="Pfam" id="PF00441"/>
    </source>
</evidence>
<dbReference type="GO" id="GO:0006552">
    <property type="term" value="P:L-leucine catabolic process"/>
    <property type="evidence" value="ECO:0007669"/>
    <property type="project" value="TreeGrafter"/>
</dbReference>
<dbReference type="EMBL" id="CAEY01001362">
    <property type="status" value="NOT_ANNOTATED_CDS"/>
    <property type="molecule type" value="Genomic_DNA"/>
</dbReference>
<evidence type="ECO:0000259" key="17">
    <source>
        <dbReference type="Pfam" id="PF02771"/>
    </source>
</evidence>
<evidence type="ECO:0000256" key="9">
    <source>
        <dbReference type="ARBA" id="ARBA00050268"/>
    </source>
</evidence>
<dbReference type="SUPFAM" id="SSF56645">
    <property type="entry name" value="Acyl-CoA dehydrogenase NM domain-like"/>
    <property type="match status" value="1"/>
</dbReference>
<gene>
    <name evidence="18" type="primary">107360050</name>
</gene>
<dbReference type="InterPro" id="IPR009100">
    <property type="entry name" value="AcylCoA_DH/oxidase_NM_dom_sf"/>
</dbReference>